<dbReference type="AlphaFoldDB" id="A0A9W8Z1I6"/>
<keyword evidence="2" id="KW-1133">Transmembrane helix</keyword>
<organism evidence="3 4">
    <name type="scientific">Gnomoniopsis smithogilvyi</name>
    <dbReference type="NCBI Taxonomy" id="1191159"/>
    <lineage>
        <taxon>Eukaryota</taxon>
        <taxon>Fungi</taxon>
        <taxon>Dikarya</taxon>
        <taxon>Ascomycota</taxon>
        <taxon>Pezizomycotina</taxon>
        <taxon>Sordariomycetes</taxon>
        <taxon>Sordariomycetidae</taxon>
        <taxon>Diaporthales</taxon>
        <taxon>Gnomoniaceae</taxon>
        <taxon>Gnomoniopsis</taxon>
    </lineage>
</organism>
<accession>A0A9W8Z1I6</accession>
<dbReference type="Proteomes" id="UP001140453">
    <property type="component" value="Unassembled WGS sequence"/>
</dbReference>
<keyword evidence="2" id="KW-0812">Transmembrane</keyword>
<name>A0A9W8Z1I6_9PEZI</name>
<keyword evidence="4" id="KW-1185">Reference proteome</keyword>
<feature type="region of interest" description="Disordered" evidence="1">
    <location>
        <begin position="122"/>
        <end position="153"/>
    </location>
</feature>
<feature type="compositionally biased region" description="Polar residues" evidence="1">
    <location>
        <begin position="144"/>
        <end position="153"/>
    </location>
</feature>
<feature type="transmembrane region" description="Helical" evidence="2">
    <location>
        <begin position="37"/>
        <end position="57"/>
    </location>
</feature>
<feature type="compositionally biased region" description="Basic and acidic residues" evidence="1">
    <location>
        <begin position="127"/>
        <end position="138"/>
    </location>
</feature>
<gene>
    <name evidence="3" type="ORF">N0V93_000231</name>
</gene>
<keyword evidence="2" id="KW-0472">Membrane</keyword>
<comment type="caution">
    <text evidence="3">The sequence shown here is derived from an EMBL/GenBank/DDBJ whole genome shotgun (WGS) entry which is preliminary data.</text>
</comment>
<evidence type="ECO:0000256" key="2">
    <source>
        <dbReference type="SAM" id="Phobius"/>
    </source>
</evidence>
<evidence type="ECO:0000313" key="4">
    <source>
        <dbReference type="Proteomes" id="UP001140453"/>
    </source>
</evidence>
<protein>
    <submittedName>
        <fullName evidence="3">Uncharacterized protein</fullName>
    </submittedName>
</protein>
<sequence length="153" mass="17377">MWLPPSARDHASIVTKRGPTSQCKSHNIWLCQPGIDFTVACAIIIGCSFLYWVYLQFRPRKEPFEWRKALPFLFPSKKRKRRAKKPPVQIKYLGTELPEMESSPLGASLRASVLWPKSGQNYPALPEKVKPAPDRARAPDIQVYSPTPSGSTW</sequence>
<dbReference type="EMBL" id="JAPEVB010000001">
    <property type="protein sequence ID" value="KAJ4396015.1"/>
    <property type="molecule type" value="Genomic_DNA"/>
</dbReference>
<evidence type="ECO:0000313" key="3">
    <source>
        <dbReference type="EMBL" id="KAJ4396015.1"/>
    </source>
</evidence>
<evidence type="ECO:0000256" key="1">
    <source>
        <dbReference type="SAM" id="MobiDB-lite"/>
    </source>
</evidence>
<reference evidence="3" key="1">
    <citation type="submission" date="2022-10" db="EMBL/GenBank/DDBJ databases">
        <title>Tapping the CABI collections for fungal endophytes: first genome assemblies for Collariella, Neodidymelliopsis, Ascochyta clinopodiicola, Didymella pomorum, Didymosphaeria variabile, Neocosmospora piperis and Neocucurbitaria cava.</title>
        <authorList>
            <person name="Hill R."/>
        </authorList>
    </citation>
    <scope>NUCLEOTIDE SEQUENCE</scope>
    <source>
        <strain evidence="3">IMI 355082</strain>
    </source>
</reference>
<proteinExistence type="predicted"/>